<accession>A0ACB8BBL7</accession>
<sequence>MRPHTPEIHDLHWTFIQRCWSEPSRIMFRPTVEEVVEFCTMRGACALKIPSSDPWVQYHCMRLCVHILGSRIWEGQHNLLEQCGDHVGNMKIYQSLTLYTFFHLVLCVKDQSLLASFKDHVDKWKKRDMIRCLIHHKAIRDGFLSLLLKANERHTLCESHAGDEVDGSKLSEMDAQVIAHRLAAILYSPDPNVRMYADVIFALENKEAQSMVDLMHALLEIPVVDHGLKNLFAASLIKLAKRSSCYPACLVLNDIKMDSSNPVAGGSFCDIYKGYIKGRPVAVKKARAYELEPEKLSTVLKACASEGIIWSCYSHPSLLPFYGISHMDADSSMICFVSPWIDHGHIGQYLEKFPQTDRNPLVMDIAQGIEYMHTCLPALIHGDLKPPNIFVTPSGTACLADFGLSYAWDSLRRVATSSQGPGHGGSFPYQAPEILLLDGQVTFAGDIYAFACVLYELFSGKRPFYRQTVAGVIRALNANERPHKPTEASELMWGVIQSCWNQDPLQRPSASDVVRKLRSFVGVDEQRRQHQWDDGFRMTIQRRYSLTDHPRSHLAVPS</sequence>
<dbReference type="Proteomes" id="UP000790709">
    <property type="component" value="Unassembled WGS sequence"/>
</dbReference>
<evidence type="ECO:0000313" key="1">
    <source>
        <dbReference type="EMBL" id="KAH7922685.1"/>
    </source>
</evidence>
<keyword evidence="2" id="KW-1185">Reference proteome</keyword>
<proteinExistence type="predicted"/>
<comment type="caution">
    <text evidence="1">The sequence shown here is derived from an EMBL/GenBank/DDBJ whole genome shotgun (WGS) entry which is preliminary data.</text>
</comment>
<name>A0ACB8BBL7_9AGAM</name>
<dbReference type="EMBL" id="MU266476">
    <property type="protein sequence ID" value="KAH7922685.1"/>
    <property type="molecule type" value="Genomic_DNA"/>
</dbReference>
<organism evidence="1 2">
    <name type="scientific">Leucogyrophana mollusca</name>
    <dbReference type="NCBI Taxonomy" id="85980"/>
    <lineage>
        <taxon>Eukaryota</taxon>
        <taxon>Fungi</taxon>
        <taxon>Dikarya</taxon>
        <taxon>Basidiomycota</taxon>
        <taxon>Agaricomycotina</taxon>
        <taxon>Agaricomycetes</taxon>
        <taxon>Agaricomycetidae</taxon>
        <taxon>Boletales</taxon>
        <taxon>Boletales incertae sedis</taxon>
        <taxon>Leucogyrophana</taxon>
    </lineage>
</organism>
<evidence type="ECO:0000313" key="2">
    <source>
        <dbReference type="Proteomes" id="UP000790709"/>
    </source>
</evidence>
<gene>
    <name evidence="1" type="ORF">BV22DRAFT_640380</name>
</gene>
<reference evidence="1" key="1">
    <citation type="journal article" date="2021" name="New Phytol.">
        <title>Evolutionary innovations through gain and loss of genes in the ectomycorrhizal Boletales.</title>
        <authorList>
            <person name="Wu G."/>
            <person name="Miyauchi S."/>
            <person name="Morin E."/>
            <person name="Kuo A."/>
            <person name="Drula E."/>
            <person name="Varga T."/>
            <person name="Kohler A."/>
            <person name="Feng B."/>
            <person name="Cao Y."/>
            <person name="Lipzen A."/>
            <person name="Daum C."/>
            <person name="Hundley H."/>
            <person name="Pangilinan J."/>
            <person name="Johnson J."/>
            <person name="Barry K."/>
            <person name="LaButti K."/>
            <person name="Ng V."/>
            <person name="Ahrendt S."/>
            <person name="Min B."/>
            <person name="Choi I.G."/>
            <person name="Park H."/>
            <person name="Plett J.M."/>
            <person name="Magnuson J."/>
            <person name="Spatafora J.W."/>
            <person name="Nagy L.G."/>
            <person name="Henrissat B."/>
            <person name="Grigoriev I.V."/>
            <person name="Yang Z.L."/>
            <person name="Xu J."/>
            <person name="Martin F.M."/>
        </authorList>
    </citation>
    <scope>NUCLEOTIDE SEQUENCE</scope>
    <source>
        <strain evidence="1">KUC20120723A-06</strain>
    </source>
</reference>
<protein>
    <submittedName>
        <fullName evidence="1">Kinase-like protein</fullName>
    </submittedName>
</protein>